<dbReference type="Gene3D" id="3.30.530.20">
    <property type="match status" value="1"/>
</dbReference>
<protein>
    <submittedName>
        <fullName evidence="3">Activator of HSP90 ATPase</fullName>
    </submittedName>
</protein>
<dbReference type="InterPro" id="IPR023393">
    <property type="entry name" value="START-like_dom_sf"/>
</dbReference>
<dbReference type="AlphaFoldDB" id="A0A8J2YVN3"/>
<dbReference type="Pfam" id="PF08327">
    <property type="entry name" value="AHSA1"/>
    <property type="match status" value="1"/>
</dbReference>
<dbReference type="RefSeq" id="WP_229743794.1">
    <property type="nucleotide sequence ID" value="NZ_BMJQ01000009.1"/>
</dbReference>
<dbReference type="InterPro" id="IPR013538">
    <property type="entry name" value="ASHA1/2-like_C"/>
</dbReference>
<dbReference type="EMBL" id="BMJQ01000009">
    <property type="protein sequence ID" value="GGF26303.1"/>
    <property type="molecule type" value="Genomic_DNA"/>
</dbReference>
<accession>A0A8J2YVN3</accession>
<evidence type="ECO:0000256" key="1">
    <source>
        <dbReference type="ARBA" id="ARBA00006817"/>
    </source>
</evidence>
<feature type="domain" description="Activator of Hsp90 ATPase homologue 1/2-like C-terminal" evidence="2">
    <location>
        <begin position="21"/>
        <end position="147"/>
    </location>
</feature>
<organism evidence="3 4">
    <name type="scientific">Aliidongia dinghuensis</name>
    <dbReference type="NCBI Taxonomy" id="1867774"/>
    <lineage>
        <taxon>Bacteria</taxon>
        <taxon>Pseudomonadati</taxon>
        <taxon>Pseudomonadota</taxon>
        <taxon>Alphaproteobacteria</taxon>
        <taxon>Rhodospirillales</taxon>
        <taxon>Dongiaceae</taxon>
        <taxon>Aliidongia</taxon>
    </lineage>
</organism>
<proteinExistence type="inferred from homology"/>
<reference evidence="3" key="1">
    <citation type="journal article" date="2014" name="Int. J. Syst. Evol. Microbiol.">
        <title>Complete genome sequence of Corynebacterium casei LMG S-19264T (=DSM 44701T), isolated from a smear-ripened cheese.</title>
        <authorList>
            <consortium name="US DOE Joint Genome Institute (JGI-PGF)"/>
            <person name="Walter F."/>
            <person name="Albersmeier A."/>
            <person name="Kalinowski J."/>
            <person name="Ruckert C."/>
        </authorList>
    </citation>
    <scope>NUCLEOTIDE SEQUENCE</scope>
    <source>
        <strain evidence="3">CGMCC 1.15725</strain>
    </source>
</reference>
<comment type="similarity">
    <text evidence="1">Belongs to the AHA1 family.</text>
</comment>
<evidence type="ECO:0000313" key="3">
    <source>
        <dbReference type="EMBL" id="GGF26303.1"/>
    </source>
</evidence>
<keyword evidence="4" id="KW-1185">Reference proteome</keyword>
<sequence>MDMNELAELYAREIVTTRVFDAPRALVWRSWSDPEQLKRWWGPKGFTNTFHVFEFRPGGAWRFVMHGPNGTDYPNECLFVEIAEPERIVLDHLSAPRFRLTAKFDEVGEQTKLTFRQLFETKETYESIKRLATLGNEQNLDKLAEHLAGQR</sequence>
<dbReference type="SUPFAM" id="SSF55961">
    <property type="entry name" value="Bet v1-like"/>
    <property type="match status" value="1"/>
</dbReference>
<gene>
    <name evidence="3" type="ORF">GCM10011611_35450</name>
</gene>
<dbReference type="Proteomes" id="UP000646365">
    <property type="component" value="Unassembled WGS sequence"/>
</dbReference>
<dbReference type="CDD" id="cd08894">
    <property type="entry name" value="SRPBCC_CalC_Aha1-like_1"/>
    <property type="match status" value="1"/>
</dbReference>
<name>A0A8J2YVN3_9PROT</name>
<reference evidence="3" key="2">
    <citation type="submission" date="2020-09" db="EMBL/GenBank/DDBJ databases">
        <authorList>
            <person name="Sun Q."/>
            <person name="Zhou Y."/>
        </authorList>
    </citation>
    <scope>NUCLEOTIDE SEQUENCE</scope>
    <source>
        <strain evidence="3">CGMCC 1.15725</strain>
    </source>
</reference>
<evidence type="ECO:0000259" key="2">
    <source>
        <dbReference type="Pfam" id="PF08327"/>
    </source>
</evidence>
<evidence type="ECO:0000313" key="4">
    <source>
        <dbReference type="Proteomes" id="UP000646365"/>
    </source>
</evidence>
<comment type="caution">
    <text evidence="3">The sequence shown here is derived from an EMBL/GenBank/DDBJ whole genome shotgun (WGS) entry which is preliminary data.</text>
</comment>